<accession>X1Q122</accession>
<name>X1Q122_9ZZZZ</name>
<dbReference type="AlphaFoldDB" id="X1Q122"/>
<sequence>YFSPKLYQKFVNNIPAAEVVDAFDIFREIRMVKTPEEVAIMEQAVRALEIALENSLVCWLSMHPVDTYPLF</sequence>
<feature type="non-terminal residue" evidence="1">
    <location>
        <position position="1"/>
    </location>
</feature>
<dbReference type="EMBL" id="BARV01024164">
    <property type="protein sequence ID" value="GAI44785.1"/>
    <property type="molecule type" value="Genomic_DNA"/>
</dbReference>
<gene>
    <name evidence="1" type="ORF">S06H3_39489</name>
</gene>
<dbReference type="SUPFAM" id="SSF55920">
    <property type="entry name" value="Creatinase/aminopeptidase"/>
    <property type="match status" value="1"/>
</dbReference>
<organism evidence="1">
    <name type="scientific">marine sediment metagenome</name>
    <dbReference type="NCBI Taxonomy" id="412755"/>
    <lineage>
        <taxon>unclassified sequences</taxon>
        <taxon>metagenomes</taxon>
        <taxon>ecological metagenomes</taxon>
    </lineage>
</organism>
<evidence type="ECO:0000313" key="1">
    <source>
        <dbReference type="EMBL" id="GAI44785.1"/>
    </source>
</evidence>
<dbReference type="InterPro" id="IPR036005">
    <property type="entry name" value="Creatinase/aminopeptidase-like"/>
</dbReference>
<protein>
    <submittedName>
        <fullName evidence="1">Uncharacterized protein</fullName>
    </submittedName>
</protein>
<comment type="caution">
    <text evidence="1">The sequence shown here is derived from an EMBL/GenBank/DDBJ whole genome shotgun (WGS) entry which is preliminary data.</text>
</comment>
<proteinExistence type="predicted"/>
<reference evidence="1" key="1">
    <citation type="journal article" date="2014" name="Front. Microbiol.">
        <title>High frequency of phylogenetically diverse reductive dehalogenase-homologous genes in deep subseafloor sedimentary metagenomes.</title>
        <authorList>
            <person name="Kawai M."/>
            <person name="Futagami T."/>
            <person name="Toyoda A."/>
            <person name="Takaki Y."/>
            <person name="Nishi S."/>
            <person name="Hori S."/>
            <person name="Arai W."/>
            <person name="Tsubouchi T."/>
            <person name="Morono Y."/>
            <person name="Uchiyama I."/>
            <person name="Ito T."/>
            <person name="Fujiyama A."/>
            <person name="Inagaki F."/>
            <person name="Takami H."/>
        </authorList>
    </citation>
    <scope>NUCLEOTIDE SEQUENCE</scope>
    <source>
        <strain evidence="1">Expedition CK06-06</strain>
    </source>
</reference>